<organism evidence="3 4">
    <name type="scientific">Gandjariella thermophila</name>
    <dbReference type="NCBI Taxonomy" id="1931992"/>
    <lineage>
        <taxon>Bacteria</taxon>
        <taxon>Bacillati</taxon>
        <taxon>Actinomycetota</taxon>
        <taxon>Actinomycetes</taxon>
        <taxon>Pseudonocardiales</taxon>
        <taxon>Pseudonocardiaceae</taxon>
        <taxon>Gandjariella</taxon>
    </lineage>
</organism>
<dbReference type="InterPro" id="IPR006827">
    <property type="entry name" value="Lant_deHydtase_N"/>
</dbReference>
<dbReference type="Pfam" id="PF04738">
    <property type="entry name" value="Lant_dehydr_N"/>
    <property type="match status" value="1"/>
</dbReference>
<dbReference type="Proteomes" id="UP000298860">
    <property type="component" value="Unassembled WGS sequence"/>
</dbReference>
<evidence type="ECO:0008006" key="5">
    <source>
        <dbReference type="Google" id="ProtNLM"/>
    </source>
</evidence>
<sequence length="1044" mass="114115">MFAGPRGSRPIATGGRRMRMREAKPLYRHVDVALLRAAAAALTDAPERWPDPGDIAGCRTWLDKVWSNTDFAEAITMASRSLADRVMAIRTGRAVDDKQVRRATLATARYLLRSIGRPTPFGLFAGVTGVTLGRSTDVRWGSAHRCLARVNTVWLADVIDRLESCPELLDRLNVQVNDLAVRRGGRLEVPHGPNRVSIRNTHAVDAVRDAAAIPIRFGTLAAHLATAFPAADPATVRAMLTDLVGQDYLITNLRAPFTMTDPLAHLLDQLHTAGADTLADAAPDTAALVRDLDDIHAELARHNDADPAEQPAIRETITSRMAEVSGQGRTLLTGDLVLDCAVWLPQQVAREMEQAASALLRLTRHPAGEPTWRAYHAAFVDRYGTSTLVPLVDVLDPDTGLGYPAGYPGSVLPTPSSGTAERDQRLLALAWEAISTGTGEITLTDEMIAALTGEGFAEPSIPPHVELAARVHAPSIEALDRGEFTLSVAPARAAGTLTSRFTPLATGTGLAEAYRGLPAATENALRVQLSFGPLYPNAENVCRVPAYLDHLLPLGEHRHLDDTGGARLLTVNDLGVTATRDRLHLVSLSRRRVVEPQVFHALDLRKQPPAVVRFLAHLPRAFSAGWYQFDWGPHVNLPRLPRVRYRRTVLFPAQWRLTPDDLADPHGGREWRQALDRWRARWDCPAVVELRDADRTLRLTLDEPIHLELLRAHLARHGQAILIEAAPPSAFGWLGGHVHEIAVPLVTTGKPAPNPLREHLPVVTNSHGQVPGAPATRWLSAKLFTHPERMNEIIAEHLPTLLATLDAHGFEAACWWLRYRGPHETDHLRLRLRTATDRYGTCTNIVGEWSQRMRDAGLVGRLVLDTYLPEVGRYGQGPALEAAENVFVADSAAVAALLRHQPTTDTDLALVVANMVGIVTGFFGDPAEAMTWLAARPVAATPAVNRAVTDRAILLATEPAALAQIPGWAAEIGPAWARRAYALRHYRKALPAQASVDVVLESVLHMLHNRLVGIDPDSERTCRRLARQAALAWRARHHDGGTAR</sequence>
<reference evidence="4" key="1">
    <citation type="submission" date="2019-04" db="EMBL/GenBank/DDBJ databases">
        <title>Draft genome sequence of Pseudonocardiaceae bacterium SL3-2-4.</title>
        <authorList>
            <person name="Ningsih F."/>
            <person name="Yokota A."/>
            <person name="Sakai Y."/>
            <person name="Nanatani K."/>
            <person name="Yabe S."/>
            <person name="Oetari A."/>
            <person name="Sjamsuridzal W."/>
        </authorList>
    </citation>
    <scope>NUCLEOTIDE SEQUENCE [LARGE SCALE GENOMIC DNA]</scope>
    <source>
        <strain evidence="4">SL3-2-4</strain>
    </source>
</reference>
<dbReference type="NCBIfam" id="TIGR03891">
    <property type="entry name" value="thiopep_ocin"/>
    <property type="match status" value="1"/>
</dbReference>
<name>A0A4D4J5G5_9PSEU</name>
<dbReference type="EMBL" id="BJFL01000019">
    <property type="protein sequence ID" value="GDY31935.1"/>
    <property type="molecule type" value="Genomic_DNA"/>
</dbReference>
<feature type="domain" description="Lantibiotic dehydratase N-terminal" evidence="1">
    <location>
        <begin position="69"/>
        <end position="710"/>
    </location>
</feature>
<proteinExistence type="predicted"/>
<dbReference type="AlphaFoldDB" id="A0A4D4J5G5"/>
<keyword evidence="4" id="KW-1185">Reference proteome</keyword>
<evidence type="ECO:0000313" key="4">
    <source>
        <dbReference type="Proteomes" id="UP000298860"/>
    </source>
</evidence>
<comment type="caution">
    <text evidence="3">The sequence shown here is derived from an EMBL/GenBank/DDBJ whole genome shotgun (WGS) entry which is preliminary data.</text>
</comment>
<dbReference type="InterPro" id="IPR023809">
    <property type="entry name" value="Thiopep_bacteriocin_synth_dom"/>
</dbReference>
<gene>
    <name evidence="3" type="ORF">GTS_35680</name>
</gene>
<accession>A0A4D4J5G5</accession>
<feature type="domain" description="Thiopeptide-type bacteriocin biosynthesis" evidence="2">
    <location>
        <begin position="778"/>
        <end position="1029"/>
    </location>
</feature>
<protein>
    <recommendedName>
        <fullName evidence="5">Lantibiotic dehydratase</fullName>
    </recommendedName>
</protein>
<dbReference type="Pfam" id="PF14028">
    <property type="entry name" value="Lant_dehydr_C"/>
    <property type="match status" value="1"/>
</dbReference>
<evidence type="ECO:0000313" key="3">
    <source>
        <dbReference type="EMBL" id="GDY31935.1"/>
    </source>
</evidence>
<evidence type="ECO:0000259" key="1">
    <source>
        <dbReference type="Pfam" id="PF04738"/>
    </source>
</evidence>
<evidence type="ECO:0000259" key="2">
    <source>
        <dbReference type="Pfam" id="PF14028"/>
    </source>
</evidence>